<keyword evidence="5" id="KW-1185">Reference proteome</keyword>
<dbReference type="SMART" id="SM00740">
    <property type="entry name" value="PASTA"/>
    <property type="match status" value="1"/>
</dbReference>
<dbReference type="EMBL" id="CP045119">
    <property type="protein sequence ID" value="QIN82443.1"/>
    <property type="molecule type" value="Genomic_DNA"/>
</dbReference>
<feature type="transmembrane region" description="Helical" evidence="2">
    <location>
        <begin position="231"/>
        <end position="252"/>
    </location>
</feature>
<gene>
    <name evidence="4" type="ORF">GBA63_07115</name>
</gene>
<organism evidence="4 5">
    <name type="scientific">Rubrobacter tropicus</name>
    <dbReference type="NCBI Taxonomy" id="2653851"/>
    <lineage>
        <taxon>Bacteria</taxon>
        <taxon>Bacillati</taxon>
        <taxon>Actinomycetota</taxon>
        <taxon>Rubrobacteria</taxon>
        <taxon>Rubrobacterales</taxon>
        <taxon>Rubrobacteraceae</taxon>
        <taxon>Rubrobacter</taxon>
    </lineage>
</organism>
<dbReference type="Pfam" id="PF03793">
    <property type="entry name" value="PASTA"/>
    <property type="match status" value="1"/>
</dbReference>
<feature type="region of interest" description="Disordered" evidence="1">
    <location>
        <begin position="257"/>
        <end position="448"/>
    </location>
</feature>
<sequence>MLTCPPAEKSVENIRVKILEGSIYSVDEVSDLLGIPRPTLYRYLREYSIPHLRRGGRIQIPEDSFDRIREARDLHKEGLGTDSVRRQLREGGGPDTEDIDRRLDSLHDTLEDLRGELRERPATGEVALSPALQTVLARQSLMLSAMFNLTGMVEDLLLANSRPRRRTVQRIEGDRAISITIAAEERNELSGTVVAEQVPVREAESPPLLPPTVPEPPARFGALARRRRRSVLALLCAAALALLLVLFLPALGGGETAATDQSVAGDAGGRKTSGQQPAGAEDERDAPASDDGKADNGTDDGGTETTGDVASASEDGDSESGPAPAQQGAAAAPAAPEPDAGVPDVTGQPVEEAARNISDAGYTVAAIRARTGPEEPGTVTGTEPSAGTDTPSGAPIVLTMSTGPTGASPASATASANASSSATASASASTSASAGAGSTAGASAPPSP</sequence>
<dbReference type="InterPro" id="IPR010093">
    <property type="entry name" value="SinI_DNA-bd"/>
</dbReference>
<dbReference type="GO" id="GO:0003677">
    <property type="term" value="F:DNA binding"/>
    <property type="evidence" value="ECO:0007669"/>
    <property type="project" value="InterPro"/>
</dbReference>
<keyword evidence="2" id="KW-1133">Transmembrane helix</keyword>
<proteinExistence type="predicted"/>
<dbReference type="AlphaFoldDB" id="A0A6G8Q7L8"/>
<dbReference type="CDD" id="cd06577">
    <property type="entry name" value="PASTA_pknB"/>
    <property type="match status" value="1"/>
</dbReference>
<dbReference type="KEGG" id="rub:GBA63_07115"/>
<feature type="compositionally biased region" description="Low complexity" evidence="1">
    <location>
        <begin position="322"/>
        <end position="345"/>
    </location>
</feature>
<dbReference type="Proteomes" id="UP000501452">
    <property type="component" value="Chromosome"/>
</dbReference>
<protein>
    <submittedName>
        <fullName evidence="4">Helix-turn-helix domain-containing protein</fullName>
    </submittedName>
</protein>
<keyword evidence="2" id="KW-0812">Transmembrane</keyword>
<dbReference type="InterPro" id="IPR041657">
    <property type="entry name" value="HTH_17"/>
</dbReference>
<dbReference type="Gene3D" id="3.30.10.20">
    <property type="match status" value="1"/>
</dbReference>
<dbReference type="NCBIfam" id="TIGR01764">
    <property type="entry name" value="excise"/>
    <property type="match status" value="1"/>
</dbReference>
<name>A0A6G8Q7L8_9ACTN</name>
<accession>A0A6G8Q7L8</accession>
<evidence type="ECO:0000259" key="3">
    <source>
        <dbReference type="PROSITE" id="PS51178"/>
    </source>
</evidence>
<feature type="compositionally biased region" description="Basic and acidic residues" evidence="1">
    <location>
        <begin position="285"/>
        <end position="296"/>
    </location>
</feature>
<feature type="domain" description="PASTA" evidence="3">
    <location>
        <begin position="335"/>
        <end position="402"/>
    </location>
</feature>
<keyword evidence="2" id="KW-0472">Membrane</keyword>
<dbReference type="SUPFAM" id="SSF46955">
    <property type="entry name" value="Putative DNA-binding domain"/>
    <property type="match status" value="1"/>
</dbReference>
<evidence type="ECO:0000313" key="4">
    <source>
        <dbReference type="EMBL" id="QIN82443.1"/>
    </source>
</evidence>
<dbReference type="Gene3D" id="1.10.1660.10">
    <property type="match status" value="1"/>
</dbReference>
<feature type="compositionally biased region" description="Low complexity" evidence="1">
    <location>
        <begin position="374"/>
        <end position="384"/>
    </location>
</feature>
<dbReference type="InterPro" id="IPR005543">
    <property type="entry name" value="PASTA_dom"/>
</dbReference>
<evidence type="ECO:0000256" key="1">
    <source>
        <dbReference type="SAM" id="MobiDB-lite"/>
    </source>
</evidence>
<dbReference type="Pfam" id="PF12728">
    <property type="entry name" value="HTH_17"/>
    <property type="match status" value="1"/>
</dbReference>
<reference evidence="4 5" key="1">
    <citation type="submission" date="2019-10" db="EMBL/GenBank/DDBJ databases">
        <title>Rubrobacter sp nov SCSIO 52090 isolated from a deep-sea sediment in the South China Sea.</title>
        <authorList>
            <person name="Chen R.W."/>
        </authorList>
    </citation>
    <scope>NUCLEOTIDE SEQUENCE [LARGE SCALE GENOMIC DNA]</scope>
    <source>
        <strain evidence="4 5">SCSIO 52909</strain>
    </source>
</reference>
<feature type="compositionally biased region" description="Low complexity" evidence="1">
    <location>
        <begin position="401"/>
        <end position="448"/>
    </location>
</feature>
<dbReference type="PROSITE" id="PS51178">
    <property type="entry name" value="PASTA"/>
    <property type="match status" value="1"/>
</dbReference>
<evidence type="ECO:0000256" key="2">
    <source>
        <dbReference type="SAM" id="Phobius"/>
    </source>
</evidence>
<evidence type="ECO:0000313" key="5">
    <source>
        <dbReference type="Proteomes" id="UP000501452"/>
    </source>
</evidence>
<dbReference type="InterPro" id="IPR009061">
    <property type="entry name" value="DNA-bd_dom_put_sf"/>
</dbReference>